<protein>
    <submittedName>
        <fullName evidence="1">Uncharacterized protein</fullName>
    </submittedName>
</protein>
<dbReference type="EMBL" id="KN835204">
    <property type="protein sequence ID" value="KIK43787.1"/>
    <property type="molecule type" value="Genomic_DNA"/>
</dbReference>
<dbReference type="InParanoid" id="A0A0D0BBW8"/>
<sequence length="171" mass="19635">MPKWNHRLPLPASSLLHRFRLLDSHTQLACLQATAERNFHTSPKRSCVMSLGWTTPWMIIYWSPSRLVNSCFVVLTTTRAALFWQGQNKDPFFQSSSIAIPNRESMMRLASEHSHDGPCVLFHQIRDKEPRTISLCSLAWNPVGTIMLNSTGTRLVGSPYRLYRSATRHRI</sequence>
<gene>
    <name evidence="1" type="ORF">CY34DRAFT_682070</name>
</gene>
<dbReference type="AlphaFoldDB" id="A0A0D0BBW8"/>
<organism evidence="1 2">
    <name type="scientific">Suillus luteus UH-Slu-Lm8-n1</name>
    <dbReference type="NCBI Taxonomy" id="930992"/>
    <lineage>
        <taxon>Eukaryota</taxon>
        <taxon>Fungi</taxon>
        <taxon>Dikarya</taxon>
        <taxon>Basidiomycota</taxon>
        <taxon>Agaricomycotina</taxon>
        <taxon>Agaricomycetes</taxon>
        <taxon>Agaricomycetidae</taxon>
        <taxon>Boletales</taxon>
        <taxon>Suillineae</taxon>
        <taxon>Suillaceae</taxon>
        <taxon>Suillus</taxon>
    </lineage>
</organism>
<dbReference type="HOGENOM" id="CLU_1563914_0_0_1"/>
<proteinExistence type="predicted"/>
<accession>A0A0D0BBW8</accession>
<evidence type="ECO:0000313" key="1">
    <source>
        <dbReference type="EMBL" id="KIK43787.1"/>
    </source>
</evidence>
<keyword evidence="2" id="KW-1185">Reference proteome</keyword>
<dbReference type="Proteomes" id="UP000054485">
    <property type="component" value="Unassembled WGS sequence"/>
</dbReference>
<reference evidence="2" key="2">
    <citation type="submission" date="2015-01" db="EMBL/GenBank/DDBJ databases">
        <title>Evolutionary Origins and Diversification of the Mycorrhizal Mutualists.</title>
        <authorList>
            <consortium name="DOE Joint Genome Institute"/>
            <consortium name="Mycorrhizal Genomics Consortium"/>
            <person name="Kohler A."/>
            <person name="Kuo A."/>
            <person name="Nagy L.G."/>
            <person name="Floudas D."/>
            <person name="Copeland A."/>
            <person name="Barry K.W."/>
            <person name="Cichocki N."/>
            <person name="Veneault-Fourrey C."/>
            <person name="LaButti K."/>
            <person name="Lindquist E.A."/>
            <person name="Lipzen A."/>
            <person name="Lundell T."/>
            <person name="Morin E."/>
            <person name="Murat C."/>
            <person name="Riley R."/>
            <person name="Ohm R."/>
            <person name="Sun H."/>
            <person name="Tunlid A."/>
            <person name="Henrissat B."/>
            <person name="Grigoriev I.V."/>
            <person name="Hibbett D.S."/>
            <person name="Martin F."/>
        </authorList>
    </citation>
    <scope>NUCLEOTIDE SEQUENCE [LARGE SCALE GENOMIC DNA]</scope>
    <source>
        <strain evidence="2">UH-Slu-Lm8-n1</strain>
    </source>
</reference>
<name>A0A0D0BBW8_9AGAM</name>
<reference evidence="1 2" key="1">
    <citation type="submission" date="2014-04" db="EMBL/GenBank/DDBJ databases">
        <authorList>
            <consortium name="DOE Joint Genome Institute"/>
            <person name="Kuo A."/>
            <person name="Ruytinx J."/>
            <person name="Rineau F."/>
            <person name="Colpaert J."/>
            <person name="Kohler A."/>
            <person name="Nagy L.G."/>
            <person name="Floudas D."/>
            <person name="Copeland A."/>
            <person name="Barry K.W."/>
            <person name="Cichocki N."/>
            <person name="Veneault-Fourrey C."/>
            <person name="LaButti K."/>
            <person name="Lindquist E.A."/>
            <person name="Lipzen A."/>
            <person name="Lundell T."/>
            <person name="Morin E."/>
            <person name="Murat C."/>
            <person name="Sun H."/>
            <person name="Tunlid A."/>
            <person name="Henrissat B."/>
            <person name="Grigoriev I.V."/>
            <person name="Hibbett D.S."/>
            <person name="Martin F."/>
            <person name="Nordberg H.P."/>
            <person name="Cantor M.N."/>
            <person name="Hua S.X."/>
        </authorList>
    </citation>
    <scope>NUCLEOTIDE SEQUENCE [LARGE SCALE GENOMIC DNA]</scope>
    <source>
        <strain evidence="1 2">UH-Slu-Lm8-n1</strain>
    </source>
</reference>
<evidence type="ECO:0000313" key="2">
    <source>
        <dbReference type="Proteomes" id="UP000054485"/>
    </source>
</evidence>